<evidence type="ECO:0000256" key="2">
    <source>
        <dbReference type="SAM" id="Phobius"/>
    </source>
</evidence>
<dbReference type="EMBL" id="JBAKAP010000005">
    <property type="protein sequence ID" value="MEL0616340.1"/>
    <property type="molecule type" value="Genomic_DNA"/>
</dbReference>
<evidence type="ECO:0000259" key="3">
    <source>
        <dbReference type="Pfam" id="PF06744"/>
    </source>
</evidence>
<keyword evidence="2" id="KW-0472">Membrane</keyword>
<accession>A0ABU9GDM8</accession>
<dbReference type="Pfam" id="PF21070">
    <property type="entry name" value="IcmF_helical"/>
    <property type="match status" value="1"/>
</dbReference>
<proteinExistence type="predicted"/>
<dbReference type="RefSeq" id="WP_341542076.1">
    <property type="nucleotide sequence ID" value="NZ_JBAKAP010000005.1"/>
</dbReference>
<feature type="domain" description="Type VI secretion system component TssM1 N-terminal" evidence="5">
    <location>
        <begin position="182"/>
        <end position="438"/>
    </location>
</feature>
<organism evidence="7 8">
    <name type="scientific">Cobetia marina</name>
    <name type="common">Deleya marina</name>
    <dbReference type="NCBI Taxonomy" id="28258"/>
    <lineage>
        <taxon>Bacteria</taxon>
        <taxon>Pseudomonadati</taxon>
        <taxon>Pseudomonadota</taxon>
        <taxon>Gammaproteobacteria</taxon>
        <taxon>Oceanospirillales</taxon>
        <taxon>Halomonadaceae</taxon>
        <taxon>Cobetia</taxon>
    </lineage>
</organism>
<evidence type="ECO:0000256" key="1">
    <source>
        <dbReference type="SAM" id="MobiDB-lite"/>
    </source>
</evidence>
<feature type="domain" description="IcmF-related" evidence="4">
    <location>
        <begin position="495"/>
        <end position="552"/>
    </location>
</feature>
<feature type="transmembrane region" description="Helical" evidence="2">
    <location>
        <begin position="12"/>
        <end position="31"/>
    </location>
</feature>
<dbReference type="Pfam" id="PF06744">
    <property type="entry name" value="IcmF_C"/>
    <property type="match status" value="1"/>
</dbReference>
<dbReference type="InterPro" id="IPR048677">
    <property type="entry name" value="TssM1_hel"/>
</dbReference>
<feature type="domain" description="Type VI secretion system component TssM1 helical" evidence="6">
    <location>
        <begin position="1117"/>
        <end position="1178"/>
    </location>
</feature>
<feature type="compositionally biased region" description="Basic and acidic residues" evidence="1">
    <location>
        <begin position="951"/>
        <end position="966"/>
    </location>
</feature>
<feature type="domain" description="Type VI secretion system IcmF C-terminal" evidence="3">
    <location>
        <begin position="1219"/>
        <end position="1316"/>
    </location>
</feature>
<feature type="transmembrane region" description="Helical" evidence="2">
    <location>
        <begin position="37"/>
        <end position="57"/>
    </location>
</feature>
<evidence type="ECO:0000313" key="8">
    <source>
        <dbReference type="Proteomes" id="UP001378242"/>
    </source>
</evidence>
<feature type="domain" description="IcmF-related" evidence="4">
    <location>
        <begin position="697"/>
        <end position="948"/>
    </location>
</feature>
<dbReference type="SUPFAM" id="SSF52540">
    <property type="entry name" value="P-loop containing nucleoside triphosphate hydrolases"/>
    <property type="match status" value="1"/>
</dbReference>
<evidence type="ECO:0000313" key="7">
    <source>
        <dbReference type="EMBL" id="MEL0616340.1"/>
    </source>
</evidence>
<gene>
    <name evidence="7" type="ORF">V6243_05800</name>
</gene>
<evidence type="ECO:0000259" key="5">
    <source>
        <dbReference type="Pfam" id="PF14331"/>
    </source>
</evidence>
<feature type="region of interest" description="Disordered" evidence="1">
    <location>
        <begin position="662"/>
        <end position="683"/>
    </location>
</feature>
<name>A0ABU9GDM8_COBMA</name>
<dbReference type="PANTHER" id="PTHR36153">
    <property type="entry name" value="INNER MEMBRANE PROTEIN-RELATED"/>
    <property type="match status" value="1"/>
</dbReference>
<dbReference type="InterPro" id="IPR010623">
    <property type="entry name" value="IcmF_C"/>
</dbReference>
<keyword evidence="8" id="KW-1185">Reference proteome</keyword>
<dbReference type="PANTHER" id="PTHR36153:SF1">
    <property type="entry name" value="TYPE VI SECRETION SYSTEM COMPONENT TSSM1"/>
    <property type="match status" value="1"/>
</dbReference>
<evidence type="ECO:0000259" key="6">
    <source>
        <dbReference type="Pfam" id="PF21070"/>
    </source>
</evidence>
<reference evidence="7 8" key="1">
    <citation type="submission" date="2024-02" db="EMBL/GenBank/DDBJ databases">
        <title>Bacteria isolated from the canopy kelp, Nereocystis luetkeana.</title>
        <authorList>
            <person name="Pfister C.A."/>
            <person name="Younker I.T."/>
            <person name="Light S.H."/>
        </authorList>
    </citation>
    <scope>NUCLEOTIDE SEQUENCE [LARGE SCALE GENOMIC DNA]</scope>
    <source>
        <strain evidence="7 8">TI.5.07</strain>
    </source>
</reference>
<feature type="transmembrane region" description="Helical" evidence="2">
    <location>
        <begin position="441"/>
        <end position="462"/>
    </location>
</feature>
<keyword evidence="2" id="KW-0812">Transmembrane</keyword>
<feature type="region of interest" description="Disordered" evidence="1">
    <location>
        <begin position="567"/>
        <end position="625"/>
    </location>
</feature>
<dbReference type="InterPro" id="IPR025743">
    <property type="entry name" value="TssM1_N"/>
</dbReference>
<evidence type="ECO:0000259" key="4">
    <source>
        <dbReference type="Pfam" id="PF06761"/>
    </source>
</evidence>
<feature type="region of interest" description="Disordered" evidence="1">
    <location>
        <begin position="951"/>
        <end position="974"/>
    </location>
</feature>
<dbReference type="InterPro" id="IPR027417">
    <property type="entry name" value="P-loop_NTPase"/>
</dbReference>
<feature type="compositionally biased region" description="Gly residues" evidence="1">
    <location>
        <begin position="667"/>
        <end position="683"/>
    </location>
</feature>
<dbReference type="InterPro" id="IPR009612">
    <property type="entry name" value="IcmF-rel"/>
</dbReference>
<dbReference type="Pfam" id="PF14331">
    <property type="entry name" value="IcmF-related_N"/>
    <property type="match status" value="1"/>
</dbReference>
<comment type="caution">
    <text evidence="7">The sequence shown here is derived from an EMBL/GenBank/DDBJ whole genome shotgun (WGS) entry which is preliminary data.</text>
</comment>
<dbReference type="Proteomes" id="UP001378242">
    <property type="component" value="Unassembled WGS sequence"/>
</dbReference>
<keyword evidence="2" id="KW-1133">Transmembrane helix</keyword>
<dbReference type="Pfam" id="PF06761">
    <property type="entry name" value="IcmF-related"/>
    <property type="match status" value="2"/>
</dbReference>
<dbReference type="InterPro" id="IPR053156">
    <property type="entry name" value="T6SS_TssM-like"/>
</dbReference>
<protein>
    <submittedName>
        <fullName evidence="7">Type VI secretion protein IcmF/TssM N-terminal domain-containing protein</fullName>
    </submittedName>
</protein>
<sequence>MKRVLGFLKSFWLASSLLWLAGVVLCVWWVPRLGGSLERLAIAVALLTAVWLLAIVLRKYRKVRAERDLEDLVQLEVDREAADAATEAGDYEVLRERLKSALRMLRAQRGLHKGGSASLSDLPWYLVLGLSSSGKTSLLTRSGLSSSVAGLGGDSGTQYCDWYFGNDALMIDTAGRYVAEEQPARAFADFLRLLARRRRSAPINGLVVVVDLPALLHAPRDENHALARQLIERINDFRDALDASPPVYLMFTKADQLPGFTAAFNTLDSDARHAPWGMTFSVAEARREGVVAAFSRHFPKMVAGLRGHVEAALRERGQQADSELLHFPEYIAEMEGLLADFLEPFDLRRNSARGPLTRGVYFTSALQDGSAMPAILDEQVRQGFALKEPAGTQAATPASATATVSDRPYFVGGVFRDVMIPDRNLVRHYARDGQRRSLNPLLIGVGGVAGAVTLGLLGNAYYQSRTSLEAVDAQLTSLDGTVTPSVQLDLLHAELSRVRQAREEGGLPWYQHMGLDGGERLSATLEAQYFATLKQQILAPLAEDLDARLRAVGRLAVSLGIVSESASRRTRGEDVGEGAGSGGDASRTLVADGKSLLTSSGERLRQRLTERPTLGSVPRSPGELASQLKGEADYRLRGGVNDAYWSTRQQGRDALRDKAENFRGSSAGLGGDGTVAGEGGSPDGGMPGGPAFSSEVLNQLTPEQVAGLIDAYDALKLYLILSEPAEHPDVAFVREALPRAWHQLADSHRRVPGGDQRIADNVALYSEYLAQGKAPALVRDEDRVARSRRDLKAFLLDNSPAEREYLRLRLAAEARFPSMTLSVMLPEEGARGLLYAGESVPAFFTRRVWDEFVRPELLKTLSSDLPVEHDWVLEDENPDAEQGKTEFAEAILAHYKRDYAEAWERFLADVGVRRFEGLALSRQRLARFSDYQRSPLKTLLAVVDDNTRWDSRDAEARKTPQPREAEGDAPAPAAESTGLWDQALAWVEEDGSQLAQRTGALQGLPHVHDGKLADHFAPVASLFAQDEGQDGDASVMNRYQLRLRQLKVRLDGLERGDVGKRTKQLLAEMIGGKPNEISAARDYVAANVDTSQEPLVQSLQRLFRAPIDYSVASLQGPVASQLAAAWGEQVVSPWHRMVSGRYPVSDSANETSVRDLRQFIDPDSGLLTRFDNEEVGNLEEGEQDGTPLVDPKITATITKGTAVGRVLESLADVENGFEIMIRPSSRLISIELTLDGQQQTYRNGRQHWQRFVWPGDPEVSGARLEVVTRDGRRITVFNFPNRWSLLKLIESADVTDLDTARQRFTWYTPVGPVSFEARNFGGVKLTDLKQVRNLSMPSVAGR</sequence>